<protein>
    <submittedName>
        <fullName evidence="2">Uncharacterized protein</fullName>
    </submittedName>
</protein>
<feature type="compositionally biased region" description="Basic residues" evidence="1">
    <location>
        <begin position="17"/>
        <end position="27"/>
    </location>
</feature>
<dbReference type="EMBL" id="JAVFHQ010000010">
    <property type="protein sequence ID" value="KAK4547754.1"/>
    <property type="molecule type" value="Genomic_DNA"/>
</dbReference>
<accession>A0AAV9JQ77</accession>
<dbReference type="Proteomes" id="UP001324427">
    <property type="component" value="Unassembled WGS sequence"/>
</dbReference>
<gene>
    <name evidence="2" type="ORF">LTR36_000712</name>
</gene>
<name>A0AAV9JQ77_9PEZI</name>
<keyword evidence="3" id="KW-1185">Reference proteome</keyword>
<feature type="compositionally biased region" description="Low complexity" evidence="1">
    <location>
        <begin position="91"/>
        <end position="100"/>
    </location>
</feature>
<organism evidence="2 3">
    <name type="scientific">Oleoguttula mirabilis</name>
    <dbReference type="NCBI Taxonomy" id="1507867"/>
    <lineage>
        <taxon>Eukaryota</taxon>
        <taxon>Fungi</taxon>
        <taxon>Dikarya</taxon>
        <taxon>Ascomycota</taxon>
        <taxon>Pezizomycotina</taxon>
        <taxon>Dothideomycetes</taxon>
        <taxon>Dothideomycetidae</taxon>
        <taxon>Mycosphaerellales</taxon>
        <taxon>Teratosphaeriaceae</taxon>
        <taxon>Oleoguttula</taxon>
    </lineage>
</organism>
<feature type="region of interest" description="Disordered" evidence="1">
    <location>
        <begin position="64"/>
        <end position="232"/>
    </location>
</feature>
<evidence type="ECO:0000313" key="3">
    <source>
        <dbReference type="Proteomes" id="UP001324427"/>
    </source>
</evidence>
<dbReference type="AlphaFoldDB" id="A0AAV9JQ77"/>
<feature type="region of interest" description="Disordered" evidence="1">
    <location>
        <begin position="1"/>
        <end position="30"/>
    </location>
</feature>
<proteinExistence type="predicted"/>
<feature type="region of interest" description="Disordered" evidence="1">
    <location>
        <begin position="331"/>
        <end position="364"/>
    </location>
</feature>
<sequence length="646" mass="68975">MASTITLNLFPSSARPLPRKSSLKKPKTTAAPIELRGLALQVTAGSPSAPKVLPASDHIKHSLFCGSPTVSEPRRPAQPLNRRPHARRRSSATSSQSQNSIAPPTVHEDQLSPLPVNTHFGSSSPPRRHPASQLKRPNLPWSISVEAQPDVEQPLRDDDRLSPLPGKTRFAPVSPRMAEYPAPLSERSSGAALSRSNSAATSKAPPSPGYAAPMRSIFPQYDPSKPSDAQCYYPSAQMPAQRLPSEKISKVASPVDRPALQRFDSAITLDDAYDHVPTATSSDLVAIWDISNGQASVACRNVQCGLYKSQGDTVSLAIGASAERPLFSTERALPQSPSQAAKQGKHLAVEKHSPRGGPPAPVAQLALPGHTSLEQKSETDVISIFPQTAAIHAIETISNSPAAAEIATFDPTAKSPEAARLAQDAVAEAHRRYGCELTRATRKRDSLGAMTAMYNLEHPTLGALPMTVTRSTKQGGSREPRVKIGLHHPSATPAAIAAETLVLAVLDFSRDACVLDMPGLVALDCRYIVDTALTALFAVAAIENDVPITEAFIFAPPPKSPYLEKKTRKDRTSNSHTSRKWYKRSSKAIDKMQRELVGQPADVAAPVQAAVALLGLSLKTAVFVLEASVKVTVKVVVGIGHLATRS</sequence>
<evidence type="ECO:0000256" key="1">
    <source>
        <dbReference type="SAM" id="MobiDB-lite"/>
    </source>
</evidence>
<reference evidence="2 3" key="1">
    <citation type="submission" date="2021-11" db="EMBL/GenBank/DDBJ databases">
        <title>Black yeast isolated from Biological Soil Crust.</title>
        <authorList>
            <person name="Kurbessoian T."/>
        </authorList>
    </citation>
    <scope>NUCLEOTIDE SEQUENCE [LARGE SCALE GENOMIC DNA]</scope>
    <source>
        <strain evidence="2 3">CCFEE 5522</strain>
    </source>
</reference>
<feature type="compositionally biased region" description="Polar residues" evidence="1">
    <location>
        <begin position="1"/>
        <end position="11"/>
    </location>
</feature>
<comment type="caution">
    <text evidence="2">The sequence shown here is derived from an EMBL/GenBank/DDBJ whole genome shotgun (WGS) entry which is preliminary data.</text>
</comment>
<evidence type="ECO:0000313" key="2">
    <source>
        <dbReference type="EMBL" id="KAK4547754.1"/>
    </source>
</evidence>